<feature type="compositionally biased region" description="Polar residues" evidence="11">
    <location>
        <begin position="1216"/>
        <end position="1227"/>
    </location>
</feature>
<dbReference type="InterPro" id="IPR028881">
    <property type="entry name" value="PAN2_UCH_dom"/>
</dbReference>
<evidence type="ECO:0000313" key="14">
    <source>
        <dbReference type="Proteomes" id="UP001305414"/>
    </source>
</evidence>
<keyword evidence="9 10" id="KW-0269">Exonuclease</keyword>
<dbReference type="InterPro" id="IPR012337">
    <property type="entry name" value="RNaseH-like_sf"/>
</dbReference>
<dbReference type="EC" id="3.1.13.4" evidence="10"/>
<feature type="binding site" evidence="10">
    <location>
        <position position="955"/>
    </location>
    <ligand>
        <name>a divalent metal cation</name>
        <dbReference type="ChEBI" id="CHEBI:60240"/>
        <note>catalytic</note>
    </ligand>
</feature>
<organism evidence="13 14">
    <name type="scientific">Xylaria bambusicola</name>
    <dbReference type="NCBI Taxonomy" id="326684"/>
    <lineage>
        <taxon>Eukaryota</taxon>
        <taxon>Fungi</taxon>
        <taxon>Dikarya</taxon>
        <taxon>Ascomycota</taxon>
        <taxon>Pezizomycotina</taxon>
        <taxon>Sordariomycetes</taxon>
        <taxon>Xylariomycetidae</taxon>
        <taxon>Xylariales</taxon>
        <taxon>Xylariaceae</taxon>
        <taxon>Xylaria</taxon>
    </lineage>
</organism>
<evidence type="ECO:0000256" key="2">
    <source>
        <dbReference type="ARBA" id="ARBA00004496"/>
    </source>
</evidence>
<dbReference type="SUPFAM" id="SSF53098">
    <property type="entry name" value="Ribonuclease H-like"/>
    <property type="match status" value="1"/>
</dbReference>
<keyword evidence="5 10" id="KW-0507">mRNA processing</keyword>
<feature type="binding site" evidence="10">
    <location>
        <position position="953"/>
    </location>
    <ligand>
        <name>a divalent metal cation</name>
        <dbReference type="ChEBI" id="CHEBI:60240"/>
        <note>catalytic</note>
    </ligand>
</feature>
<comment type="domain">
    <text evidence="10">Contains a pseudo-UCH domain. This ubiquitin C-terminal hydrolase (UCH)-like or ubiquitin specific protease (USP)-like domain is predicted to be catalytically inactive because it lacks the active site catalytic triad characteristic of thiol proteases, with residues at the equivalent structural positions that are incompatible with catalysis, and it cannot bind ubiquitin. It functions as a structural scaffold for intra- and intermolecular interactions in the complex.</text>
</comment>
<dbReference type="Gene3D" id="2.130.10.10">
    <property type="entry name" value="YVTN repeat-like/Quinoprotein amine dehydrogenase"/>
    <property type="match status" value="1"/>
</dbReference>
<evidence type="ECO:0000256" key="1">
    <source>
        <dbReference type="ARBA" id="ARBA00001663"/>
    </source>
</evidence>
<evidence type="ECO:0000256" key="3">
    <source>
        <dbReference type="ARBA" id="ARBA00022490"/>
    </source>
</evidence>
<dbReference type="Pfam" id="PF00929">
    <property type="entry name" value="RNase_T"/>
    <property type="match status" value="1"/>
</dbReference>
<dbReference type="SMART" id="SM00479">
    <property type="entry name" value="EXOIII"/>
    <property type="match status" value="1"/>
</dbReference>
<keyword evidence="4" id="KW-0853">WD repeat</keyword>
<accession>A0AAN7ZBR1</accession>
<comment type="cofactor">
    <cofactor evidence="10">
        <name>a divalent metal cation</name>
        <dbReference type="ChEBI" id="CHEBI:60240"/>
    </cofactor>
    <text evidence="10">Binds 2 metal cations per subunit in the catalytic exonuclease domain.</text>
</comment>
<comment type="similarity">
    <text evidence="10">Belongs to the peptidase C19 family. PAN2 subfamily.</text>
</comment>
<name>A0AAN7ZBR1_9PEZI</name>
<comment type="caution">
    <text evidence="13">The sequence shown here is derived from an EMBL/GenBank/DDBJ whole genome shotgun (WGS) entry which is preliminary data.</text>
</comment>
<dbReference type="InterPro" id="IPR036322">
    <property type="entry name" value="WD40_repeat_dom_sf"/>
</dbReference>
<protein>
    <recommendedName>
        <fullName evidence="10">PAN2-PAN3 deadenylation complex catalytic subunit PAN2</fullName>
        <ecNumber evidence="10">3.1.13.4</ecNumber>
    </recommendedName>
    <alternativeName>
        <fullName evidence="10">PAB1P-dependent poly(A)-specific ribonuclease</fullName>
    </alternativeName>
    <alternativeName>
        <fullName evidence="10">Poly(A)-nuclease deadenylation complex subunit 2</fullName>
        <shortName evidence="10">PAN deadenylation complex subunit 2</shortName>
    </alternativeName>
</protein>
<proteinExistence type="inferred from homology"/>
<dbReference type="GO" id="GO:0000932">
    <property type="term" value="C:P-body"/>
    <property type="evidence" value="ECO:0007669"/>
    <property type="project" value="TreeGrafter"/>
</dbReference>
<evidence type="ECO:0000256" key="10">
    <source>
        <dbReference type="HAMAP-Rule" id="MF_03182"/>
    </source>
</evidence>
<dbReference type="CDD" id="cd06143">
    <property type="entry name" value="PAN2_exo"/>
    <property type="match status" value="1"/>
</dbReference>
<dbReference type="SUPFAM" id="SSF54001">
    <property type="entry name" value="Cysteine proteinases"/>
    <property type="match status" value="1"/>
</dbReference>
<evidence type="ECO:0000256" key="8">
    <source>
        <dbReference type="ARBA" id="ARBA00022801"/>
    </source>
</evidence>
<sequence length="1227" mass="136741">MDGDWDEVARIPFPPPGIRALPTPVTCLAFDITQELLWTGNEYGRVTSFYGAKLQQYTSFKAHSSQDGGILQILFSDKGVIALGARSVHMRNRRGIPIWSISLQARELRHDDMKESRCMSFTSKGTSEILVAGEQDKMLVIDVVKGEVTKQISTEHKYKIMRRSSRNICAATPGGSVHIIDSINFQVVKIWNAHTAAINDMDAQHDFIVTCGYSLRQQGNYMPDPFVNVFDLKNMVSMSPIPFPAGAAYVRMHPRMSTTSIVMSQIGQMHVVDLMNPNTSNVRQANSLSYFSMIEIAPSGEAVALADGDCSIHLWGSPSKIHFTEFGRPVEMADTPSAVPRIDFDAYDKPLSSVGMPYYREVLLSAWPGNMVTEVGLPPVKIDPQVLATLQERDWGYFGKNTRPLRRNQVEDVRSSESPQKMLKHPKFLSERARELAKSPAGTPVPEEVIPDTPLIVHDSKLESHKIEVPELYQHVEIKYSKFGIDDFDFGLVPIPNVNTVLLTLIRYFNKSQYSGLQNHIVNAYANPLLQIMHYTPLIRNIALQHAATACVDSKCLLCELGFLFDMLDKAEGEACQASNFTKTLSYHTESRNLGLLEEEPHGTSRTFVLQQLARFLLQQMSNNFSTMVVKNHQSFGADPQSPTAFEEVLSDSFLESQHVSANWHQLFRTSAVNTIRCINCRNETTKPDNTMVNELIYPQNVGKAGSFSVSSDRVANTKKKPGQRNARVRSTAFSQVLKMSVERETTNKGWCNICHRYQTLATRKIIHEIPSVLMLTAAIHTAEHRHLWATPGWLPEEIGIIVDNGNFFCYEGEDLKLHLQRGIHNITVYSLTGLAVNIDGGKQQQSHLVAMANIAHSAPKAPNKSQWYLFNDFHVKPIPAKEALTFNTSWKTPSVIIYQVKSANNQLDSSWKQNLDARLLYLDLLDDRGDKTYRTLNREDEPAGPDTIVAIDTEFVKIAQPEVEVHSDGNSKIIRPTVHALARTSIIRGNGMDEGVPFIDDYIEINEKVVDYLTSYSGITPEDLDKKIAAERGHNLVPLKLAYKKIWILLNLGCKFLGHGLKQDFRVINIHVPKAQVIDTSDLFFIKERLRKLSLQFLAYTILKEDIQLHTHDSIEDARTALRLYRKYQEYAEAGILETMLQEIYAKGLASNFKPPTKTGTGPGAGLPIRTDTPPVNDGTPGGRGATPGASTSGGSGTGTAPSTPSRKSGIGITPISTPLRESSSG</sequence>
<dbReference type="GO" id="GO:0031251">
    <property type="term" value="C:PAN complex"/>
    <property type="evidence" value="ECO:0007669"/>
    <property type="project" value="UniProtKB-UniRule"/>
</dbReference>
<dbReference type="Pfam" id="PF20770">
    <property type="entry name" value="PAN2_N"/>
    <property type="match status" value="1"/>
</dbReference>
<dbReference type="Pfam" id="PF13423">
    <property type="entry name" value="UCH_1"/>
    <property type="match status" value="1"/>
</dbReference>
<dbReference type="InterPro" id="IPR013520">
    <property type="entry name" value="Ribonucl_H"/>
</dbReference>
<comment type="subunit">
    <text evidence="10">Forms a heterotrimer with an asymmetric homodimer of the regulatory subunit PAN3 to form the poly(A)-nuclease (PAN) deadenylation complex.</text>
</comment>
<dbReference type="EMBL" id="JAWHQM010000031">
    <property type="protein sequence ID" value="KAK5633323.1"/>
    <property type="molecule type" value="Genomic_DNA"/>
</dbReference>
<comment type="subcellular location">
    <subcellularLocation>
        <location evidence="2 10">Cytoplasm</location>
    </subcellularLocation>
</comment>
<dbReference type="InterPro" id="IPR050785">
    <property type="entry name" value="PAN2-PAN3_catalytic_subunit"/>
</dbReference>
<evidence type="ECO:0000259" key="12">
    <source>
        <dbReference type="PROSITE" id="PS50235"/>
    </source>
</evidence>
<evidence type="ECO:0000256" key="7">
    <source>
        <dbReference type="ARBA" id="ARBA00022723"/>
    </source>
</evidence>
<comment type="domain">
    <text evidence="10">The linker, or PAN3 interaction domain (PID), between the WD40 repeats and the pseudo-UCH domain mediates interaction with PAN3.</text>
</comment>
<feature type="compositionally biased region" description="Gly residues" evidence="11">
    <location>
        <begin position="1181"/>
        <end position="1199"/>
    </location>
</feature>
<feature type="binding site" evidence="10">
    <location>
        <position position="1118"/>
    </location>
    <ligand>
        <name>a divalent metal cation</name>
        <dbReference type="ChEBI" id="CHEBI:60240"/>
        <note>catalytic</note>
    </ligand>
</feature>
<dbReference type="Gene3D" id="3.30.420.10">
    <property type="entry name" value="Ribonuclease H-like superfamily/Ribonuclease H"/>
    <property type="match status" value="1"/>
</dbReference>
<dbReference type="GO" id="GO:0004535">
    <property type="term" value="F:poly(A)-specific ribonuclease activity"/>
    <property type="evidence" value="ECO:0007669"/>
    <property type="project" value="UniProtKB-UniRule"/>
</dbReference>
<keyword evidence="6 10" id="KW-0540">Nuclease</keyword>
<keyword evidence="7 10" id="KW-0479">Metal-binding</keyword>
<dbReference type="HAMAP" id="MF_03182">
    <property type="entry name" value="PAN2"/>
    <property type="match status" value="1"/>
</dbReference>
<evidence type="ECO:0000256" key="4">
    <source>
        <dbReference type="ARBA" id="ARBA00022574"/>
    </source>
</evidence>
<evidence type="ECO:0000256" key="11">
    <source>
        <dbReference type="SAM" id="MobiDB-lite"/>
    </source>
</evidence>
<evidence type="ECO:0000256" key="6">
    <source>
        <dbReference type="ARBA" id="ARBA00022722"/>
    </source>
</evidence>
<gene>
    <name evidence="10" type="primary">PAN2</name>
    <name evidence="13" type="ORF">RRF57_009037</name>
</gene>
<dbReference type="InterPro" id="IPR030843">
    <property type="entry name" value="PAN2"/>
</dbReference>
<evidence type="ECO:0000256" key="9">
    <source>
        <dbReference type="ARBA" id="ARBA00022839"/>
    </source>
</evidence>
<keyword evidence="14" id="KW-1185">Reference proteome</keyword>
<dbReference type="FunFam" id="2.130.10.10:FF:000459">
    <property type="entry name" value="PAN2-PAN3 deadenylation complex catalytic subunit PAN2"/>
    <property type="match status" value="1"/>
</dbReference>
<comment type="caution">
    <text evidence="10">Lacks conserved residue(s) required for the propagation of feature annotation.</text>
</comment>
<dbReference type="InterPro" id="IPR048841">
    <property type="entry name" value="PAN2_N"/>
</dbReference>
<keyword evidence="8 10" id="KW-0378">Hydrolase</keyword>
<feature type="binding site" evidence="10">
    <location>
        <position position="1065"/>
    </location>
    <ligand>
        <name>a divalent metal cation</name>
        <dbReference type="ChEBI" id="CHEBI:60240"/>
        <note>catalytic</note>
    </ligand>
</feature>
<dbReference type="PROSITE" id="PS50235">
    <property type="entry name" value="USP_3"/>
    <property type="match status" value="1"/>
</dbReference>
<keyword evidence="3 10" id="KW-0963">Cytoplasm</keyword>
<dbReference type="Gene3D" id="3.90.70.10">
    <property type="entry name" value="Cysteine proteinases"/>
    <property type="match status" value="1"/>
</dbReference>
<dbReference type="FunFam" id="3.30.420.10:FF:000028">
    <property type="entry name" value="PAN2-PAN3 deadenylation complex catalytic subunit PAN2"/>
    <property type="match status" value="1"/>
</dbReference>
<evidence type="ECO:0000256" key="5">
    <source>
        <dbReference type="ARBA" id="ARBA00022664"/>
    </source>
</evidence>
<dbReference type="GO" id="GO:0006397">
    <property type="term" value="P:mRNA processing"/>
    <property type="evidence" value="ECO:0007669"/>
    <property type="project" value="UniProtKB-KW"/>
</dbReference>
<comment type="activity regulation">
    <text evidence="10">Positively regulated by the regulatory subunit PAN3.</text>
</comment>
<dbReference type="SUPFAM" id="SSF50978">
    <property type="entry name" value="WD40 repeat-like"/>
    <property type="match status" value="1"/>
</dbReference>
<dbReference type="Proteomes" id="UP001305414">
    <property type="component" value="Unassembled WGS sequence"/>
</dbReference>
<dbReference type="InterPro" id="IPR038765">
    <property type="entry name" value="Papain-like_cys_pep_sf"/>
</dbReference>
<comment type="catalytic activity">
    <reaction evidence="1 10">
        <text>Exonucleolytic cleavage of poly(A) to 5'-AMP.</text>
        <dbReference type="EC" id="3.1.13.4"/>
    </reaction>
</comment>
<dbReference type="InterPro" id="IPR028889">
    <property type="entry name" value="USP"/>
</dbReference>
<evidence type="ECO:0000313" key="13">
    <source>
        <dbReference type="EMBL" id="KAK5633323.1"/>
    </source>
</evidence>
<dbReference type="AlphaFoldDB" id="A0AAN7ZBR1"/>
<dbReference type="GO" id="GO:0046872">
    <property type="term" value="F:metal ion binding"/>
    <property type="evidence" value="ECO:0007669"/>
    <property type="project" value="UniProtKB-KW"/>
</dbReference>
<dbReference type="GO" id="GO:0000289">
    <property type="term" value="P:nuclear-transcribed mRNA poly(A) tail shortening"/>
    <property type="evidence" value="ECO:0007669"/>
    <property type="project" value="UniProtKB-UniRule"/>
</dbReference>
<reference evidence="13 14" key="1">
    <citation type="submission" date="2023-10" db="EMBL/GenBank/DDBJ databases">
        <title>Draft genome sequence of Xylaria bambusicola isolate GMP-LS, the root and basal stem rot pathogen of sugarcane in Indonesia.</title>
        <authorList>
            <person name="Selvaraj P."/>
            <person name="Muralishankar V."/>
            <person name="Muruganantham S."/>
            <person name="Sp S."/>
            <person name="Haryani S."/>
            <person name="Lau K.J.X."/>
            <person name="Naqvi N.I."/>
        </authorList>
    </citation>
    <scope>NUCLEOTIDE SEQUENCE [LARGE SCALE GENOMIC DNA]</scope>
    <source>
        <strain evidence="13">GMP-LS</strain>
    </source>
</reference>
<dbReference type="PANTHER" id="PTHR15728:SF0">
    <property type="entry name" value="PAN2-PAN3 DEADENYLATION COMPLEX CATALYTIC SUBUNIT PAN2"/>
    <property type="match status" value="1"/>
</dbReference>
<feature type="region of interest" description="Disordered" evidence="11">
    <location>
        <begin position="1153"/>
        <end position="1227"/>
    </location>
</feature>
<dbReference type="PANTHER" id="PTHR15728">
    <property type="entry name" value="DEADENYLATION COMPLEX CATALYTIC SUBUNIT PAN2"/>
    <property type="match status" value="1"/>
</dbReference>
<dbReference type="InterPro" id="IPR036397">
    <property type="entry name" value="RNaseH_sf"/>
</dbReference>
<feature type="domain" description="USP" evidence="12">
    <location>
        <begin position="515"/>
        <end position="902"/>
    </location>
</feature>
<dbReference type="InterPro" id="IPR015943">
    <property type="entry name" value="WD40/YVTN_repeat-like_dom_sf"/>
</dbReference>
<comment type="function">
    <text evidence="10">Catalytic subunit of the poly(A)-nuclease (PAN) deadenylation complex, one of two cytoplasmic mRNA deadenylases involved in mRNA turnover. PAN specifically shortens poly(A) tails of RNA and the activity is stimulated by poly(A)-binding protein PAB1. PAN deadenylation is followed by rapid degradation of the shortened mRNA tails by the CCR4-NOT complex. Deadenylated mRNAs are then degraded by two alternative mechanisms, namely exosome-mediated 3'-5' exonucleolytic degradation, or deadenlyation-dependent mRNA decaping and subsequent 5'-3' exonucleolytic degradation by XRN1. May also be involved in post-transcriptional maturation of mRNA poly(A) tails.</text>
</comment>
<dbReference type="GO" id="GO:0003676">
    <property type="term" value="F:nucleic acid binding"/>
    <property type="evidence" value="ECO:0007669"/>
    <property type="project" value="InterPro"/>
</dbReference>